<organism evidence="2 3">
    <name type="scientific">Sphingomonas sanxanigenens DSM 19645 = NX02</name>
    <dbReference type="NCBI Taxonomy" id="1123269"/>
    <lineage>
        <taxon>Bacteria</taxon>
        <taxon>Pseudomonadati</taxon>
        <taxon>Pseudomonadota</taxon>
        <taxon>Alphaproteobacteria</taxon>
        <taxon>Sphingomonadales</taxon>
        <taxon>Sphingomonadaceae</taxon>
        <taxon>Sphingomonas</taxon>
    </lineage>
</organism>
<name>W0A8D7_9SPHN</name>
<dbReference type="HOGENOM" id="CLU_2371338_0_0_5"/>
<dbReference type="STRING" id="1123269.NX02_12440"/>
<dbReference type="EMBL" id="CP006644">
    <property type="protein sequence ID" value="AHE54189.1"/>
    <property type="molecule type" value="Genomic_DNA"/>
</dbReference>
<protein>
    <submittedName>
        <fullName evidence="2">Uncharacterized protein</fullName>
    </submittedName>
</protein>
<reference evidence="2 3" key="1">
    <citation type="submission" date="2013-07" db="EMBL/GenBank/DDBJ databases">
        <title>Completed genome of Sphingomonas sanxanigenens NX02.</title>
        <authorList>
            <person name="Ma T."/>
            <person name="Huang H."/>
            <person name="Wu M."/>
            <person name="Li X."/>
            <person name="Li G."/>
        </authorList>
    </citation>
    <scope>NUCLEOTIDE SEQUENCE [LARGE SCALE GENOMIC DNA]</scope>
    <source>
        <strain evidence="2 3">NX02</strain>
    </source>
</reference>
<dbReference type="Proteomes" id="UP000018851">
    <property type="component" value="Chromosome"/>
</dbReference>
<feature type="region of interest" description="Disordered" evidence="1">
    <location>
        <begin position="74"/>
        <end position="95"/>
    </location>
</feature>
<evidence type="ECO:0000313" key="2">
    <source>
        <dbReference type="EMBL" id="AHE54189.1"/>
    </source>
</evidence>
<keyword evidence="3" id="KW-1185">Reference proteome</keyword>
<evidence type="ECO:0000256" key="1">
    <source>
        <dbReference type="SAM" id="MobiDB-lite"/>
    </source>
</evidence>
<accession>W0A8D7</accession>
<evidence type="ECO:0000313" key="3">
    <source>
        <dbReference type="Proteomes" id="UP000018851"/>
    </source>
</evidence>
<dbReference type="KEGG" id="ssan:NX02_12440"/>
<sequence length="95" mass="10197">MLVALASALLAGGCDDQRTSIANPMEPRADEMDQATDEWAEGLREEQRILLERGARGDSDAMARAMALEEQIDAGVGGTTDRSADVRDAGDLLYE</sequence>
<feature type="compositionally biased region" description="Basic and acidic residues" evidence="1">
    <location>
        <begin position="82"/>
        <end position="95"/>
    </location>
</feature>
<gene>
    <name evidence="2" type="ORF">NX02_12440</name>
</gene>
<dbReference type="PATRIC" id="fig|1123269.5.peg.2416"/>
<dbReference type="AlphaFoldDB" id="W0A8D7"/>
<proteinExistence type="predicted"/>